<dbReference type="GO" id="GO:0030288">
    <property type="term" value="C:outer membrane-bounded periplasmic space"/>
    <property type="evidence" value="ECO:0007669"/>
    <property type="project" value="TreeGrafter"/>
</dbReference>
<protein>
    <submittedName>
        <fullName evidence="3">Peptidase family S41</fullName>
    </submittedName>
</protein>
<accession>A0A1M6NQC7</accession>
<name>A0A1M6NQC7_9FLAO</name>
<feature type="signal peptide" evidence="1">
    <location>
        <begin position="1"/>
        <end position="31"/>
    </location>
</feature>
<feature type="chain" id="PRO_5013178192" evidence="1">
    <location>
        <begin position="32"/>
        <end position="355"/>
    </location>
</feature>
<dbReference type="GO" id="GO:0007165">
    <property type="term" value="P:signal transduction"/>
    <property type="evidence" value="ECO:0007669"/>
    <property type="project" value="TreeGrafter"/>
</dbReference>
<proteinExistence type="predicted"/>
<gene>
    <name evidence="3" type="ORF">SAMN05444371_0571</name>
</gene>
<dbReference type="Gene3D" id="3.90.226.10">
    <property type="entry name" value="2-enoyl-CoA Hydratase, Chain A, domain 1"/>
    <property type="match status" value="1"/>
</dbReference>
<dbReference type="GO" id="GO:0008236">
    <property type="term" value="F:serine-type peptidase activity"/>
    <property type="evidence" value="ECO:0007669"/>
    <property type="project" value="InterPro"/>
</dbReference>
<reference evidence="4" key="1">
    <citation type="submission" date="2016-11" db="EMBL/GenBank/DDBJ databases">
        <authorList>
            <person name="Varghese N."/>
            <person name="Submissions S."/>
        </authorList>
    </citation>
    <scope>NUCLEOTIDE SEQUENCE [LARGE SCALE GENOMIC DNA]</scope>
    <source>
        <strain evidence="4">DSM 18016</strain>
    </source>
</reference>
<keyword evidence="4" id="KW-1185">Reference proteome</keyword>
<dbReference type="GO" id="GO:0006508">
    <property type="term" value="P:proteolysis"/>
    <property type="evidence" value="ECO:0007669"/>
    <property type="project" value="InterPro"/>
</dbReference>
<evidence type="ECO:0000259" key="2">
    <source>
        <dbReference type="Pfam" id="PF03572"/>
    </source>
</evidence>
<dbReference type="Pfam" id="PF03572">
    <property type="entry name" value="Peptidase_S41"/>
    <property type="match status" value="1"/>
</dbReference>
<dbReference type="InterPro" id="IPR005151">
    <property type="entry name" value="Tail-specific_protease"/>
</dbReference>
<evidence type="ECO:0000256" key="1">
    <source>
        <dbReference type="SAM" id="SignalP"/>
    </source>
</evidence>
<dbReference type="AlphaFoldDB" id="A0A1M6NQC7"/>
<dbReference type="STRING" id="216903.SAMN05444371_0571"/>
<dbReference type="InterPro" id="IPR029045">
    <property type="entry name" value="ClpP/crotonase-like_dom_sf"/>
</dbReference>
<organism evidence="3 4">
    <name type="scientific">Epilithonimonas mollis</name>
    <dbReference type="NCBI Taxonomy" id="216903"/>
    <lineage>
        <taxon>Bacteria</taxon>
        <taxon>Pseudomonadati</taxon>
        <taxon>Bacteroidota</taxon>
        <taxon>Flavobacteriia</taxon>
        <taxon>Flavobacteriales</taxon>
        <taxon>Weeksellaceae</taxon>
        <taxon>Chryseobacterium group</taxon>
        <taxon>Epilithonimonas</taxon>
    </lineage>
</organism>
<dbReference type="OrthoDB" id="7314861at2"/>
<dbReference type="RefSeq" id="WP_084081238.1">
    <property type="nucleotide sequence ID" value="NZ_FRAM01000001.1"/>
</dbReference>
<dbReference type="Proteomes" id="UP000184498">
    <property type="component" value="Unassembled WGS sequence"/>
</dbReference>
<dbReference type="SUPFAM" id="SSF52096">
    <property type="entry name" value="ClpP/crotonase"/>
    <property type="match status" value="1"/>
</dbReference>
<sequence>MQHIKIISQKLCFISSFLLITLSIFCSPVHAQMPDSVRVHLDSCFSILKENSLYTNRVDWNTTRKKVFEKAKTAKNKSDAFEAMKIAFDALGDMHAAYYHLDKSYILENKKLISRYSDSIKAGWKSGPRIEGKMIGTTAYLRVPYIGVTKQEQIESYGNWIYKEVSQLKSQNPKAWIIDLRLNGGGNIRPMLAGLAPFFKDGIISYYINNKGKSEDKSSFKGGDFLMDGEIQAHIKNKITSFPDAKVAVLVGPGTGSSGEITAAVFSKRSNTVLLGDDTAGLANATNGFVFNDNKTYFRMSNAYIADSNKKKFPEIIKPDIYVKDQESFNNISNDPAVQKAIDYLKQKNSMNKLP</sequence>
<evidence type="ECO:0000313" key="3">
    <source>
        <dbReference type="EMBL" id="SHJ97923.1"/>
    </source>
</evidence>
<dbReference type="PANTHER" id="PTHR32060">
    <property type="entry name" value="TAIL-SPECIFIC PROTEASE"/>
    <property type="match status" value="1"/>
</dbReference>
<evidence type="ECO:0000313" key="4">
    <source>
        <dbReference type="Proteomes" id="UP000184498"/>
    </source>
</evidence>
<feature type="domain" description="Tail specific protease" evidence="2">
    <location>
        <begin position="140"/>
        <end position="323"/>
    </location>
</feature>
<dbReference type="EMBL" id="FRAM01000001">
    <property type="protein sequence ID" value="SHJ97923.1"/>
    <property type="molecule type" value="Genomic_DNA"/>
</dbReference>
<dbReference type="PANTHER" id="PTHR32060:SF30">
    <property type="entry name" value="CARBOXY-TERMINAL PROCESSING PROTEASE CTPA"/>
    <property type="match status" value="1"/>
</dbReference>
<dbReference type="GO" id="GO:0004175">
    <property type="term" value="F:endopeptidase activity"/>
    <property type="evidence" value="ECO:0007669"/>
    <property type="project" value="TreeGrafter"/>
</dbReference>
<keyword evidence="1" id="KW-0732">Signal</keyword>
<dbReference type="CDD" id="cd06567">
    <property type="entry name" value="Peptidase_S41"/>
    <property type="match status" value="1"/>
</dbReference>